<evidence type="ECO:0000259" key="1">
    <source>
        <dbReference type="PROSITE" id="PS50943"/>
    </source>
</evidence>
<organism evidence="2 3">
    <name type="scientific">Clostridium tetani</name>
    <dbReference type="NCBI Taxonomy" id="1513"/>
    <lineage>
        <taxon>Bacteria</taxon>
        <taxon>Bacillati</taxon>
        <taxon>Bacillota</taxon>
        <taxon>Clostridia</taxon>
        <taxon>Eubacteriales</taxon>
        <taxon>Clostridiaceae</taxon>
        <taxon>Clostridium</taxon>
    </lineage>
</organism>
<dbReference type="SMART" id="SM00530">
    <property type="entry name" value="HTH_XRE"/>
    <property type="match status" value="1"/>
</dbReference>
<protein>
    <recommendedName>
        <fullName evidence="1">HTH cro/C1-type domain-containing protein</fullName>
    </recommendedName>
</protein>
<dbReference type="InterPro" id="IPR010982">
    <property type="entry name" value="Lambda_DNA-bd_dom_sf"/>
</dbReference>
<name>A0ABC8EGU8_CLOTA</name>
<keyword evidence="2" id="KW-0614">Plasmid</keyword>
<evidence type="ECO:0000313" key="2">
    <source>
        <dbReference type="EMBL" id="BDR82587.1"/>
    </source>
</evidence>
<dbReference type="CDD" id="cd00093">
    <property type="entry name" value="HTH_XRE"/>
    <property type="match status" value="1"/>
</dbReference>
<dbReference type="SUPFAM" id="SSF47413">
    <property type="entry name" value="lambda repressor-like DNA-binding domains"/>
    <property type="match status" value="1"/>
</dbReference>
<feature type="domain" description="HTH cro/C1-type" evidence="1">
    <location>
        <begin position="4"/>
        <end position="51"/>
    </location>
</feature>
<evidence type="ECO:0000313" key="3">
    <source>
        <dbReference type="Proteomes" id="UP001321763"/>
    </source>
</evidence>
<gene>
    <name evidence="2" type="ORF">K234311028_p20700</name>
</gene>
<dbReference type="Pfam" id="PF01381">
    <property type="entry name" value="HTH_3"/>
    <property type="match status" value="1"/>
</dbReference>
<dbReference type="AlphaFoldDB" id="A0ABC8EGU8"/>
<dbReference type="EMBL" id="AP026820">
    <property type="protein sequence ID" value="BDR82587.1"/>
    <property type="molecule type" value="Genomic_DNA"/>
</dbReference>
<proteinExistence type="predicted"/>
<dbReference type="PROSITE" id="PS50943">
    <property type="entry name" value="HTH_CROC1"/>
    <property type="match status" value="1"/>
</dbReference>
<geneLocation type="plasmid" evidence="2 3">
    <name>pKHSU-234311-028-2</name>
</geneLocation>
<dbReference type="RefSeq" id="WP_317725107.1">
    <property type="nucleotide sequence ID" value="NZ_AP026820.1"/>
</dbReference>
<dbReference type="InterPro" id="IPR001387">
    <property type="entry name" value="Cro/C1-type_HTH"/>
</dbReference>
<accession>A0ABC8EGU8</accession>
<dbReference type="Proteomes" id="UP001321763">
    <property type="component" value="Plasmid pKHSU-234311-028-2"/>
</dbReference>
<dbReference type="Gene3D" id="1.10.260.40">
    <property type="entry name" value="lambda repressor-like DNA-binding domains"/>
    <property type="match status" value="1"/>
</dbReference>
<reference evidence="2 3" key="1">
    <citation type="submission" date="2022-09" db="EMBL/GenBank/DDBJ databases">
        <title>complete genome sequences of Clostridium tetani str. KHSU-234311-028 isolated from soil.</title>
        <authorList>
            <person name="Sekizuka T."/>
            <person name="Shitada C."/>
            <person name="Takahashi M."/>
            <person name="Kuroda M."/>
        </authorList>
    </citation>
    <scope>NUCLEOTIDE SEQUENCE [LARGE SCALE GENOMIC DNA]</scope>
    <source>
        <strain evidence="2 3">KHSU-234311-028</strain>
        <plasmid evidence="2 3">pKHSU-234311-028-2</plasmid>
    </source>
</reference>
<sequence length="79" mass="9409">MSIVKKRRKLLNMSQKTLARKCKVRQSYISQLESYSRDPAIRIILILSKELYLCPCNIFKDYMCKKCIYKHRCLCSSLD</sequence>